<dbReference type="RefSeq" id="WP_352984076.1">
    <property type="nucleotide sequence ID" value="NZ_JBEQNA010000009.1"/>
</dbReference>
<evidence type="ECO:0000256" key="1">
    <source>
        <dbReference type="ARBA" id="ARBA00004236"/>
    </source>
</evidence>
<keyword evidence="3 12" id="KW-0328">Glycosyltransferase</keyword>
<comment type="function">
    <text evidence="6">Catalyzes the glycosylation of 4,4'-diaponeurosporenoate, i.e. the esterification of glucose at the C1'' position with the carboxyl group of 4,4'-diaponeurosporenic acid, to form glycosyl-4,4'-diaponeurosporenoate. This is a step in the biosynthesis of staphyloxanthin, an orange pigment present in most staphylococci strains.</text>
</comment>
<keyword evidence="13" id="KW-1185">Reference proteome</keyword>
<evidence type="ECO:0000256" key="8">
    <source>
        <dbReference type="ARBA" id="ARBA00038120"/>
    </source>
</evidence>
<evidence type="ECO:0000256" key="5">
    <source>
        <dbReference type="ARBA" id="ARBA00023136"/>
    </source>
</evidence>
<evidence type="ECO:0000313" key="12">
    <source>
        <dbReference type="EMBL" id="MES0834966.1"/>
    </source>
</evidence>
<comment type="caution">
    <text evidence="12">The sequence shown here is derived from an EMBL/GenBank/DDBJ whole genome shotgun (WGS) entry which is preliminary data.</text>
</comment>
<evidence type="ECO:0000256" key="9">
    <source>
        <dbReference type="ARBA" id="ARBA00040345"/>
    </source>
</evidence>
<evidence type="ECO:0000256" key="6">
    <source>
        <dbReference type="ARBA" id="ARBA00037281"/>
    </source>
</evidence>
<name>A0ABV1ZW52_9ACTN</name>
<evidence type="ECO:0000313" key="13">
    <source>
        <dbReference type="Proteomes" id="UP001432401"/>
    </source>
</evidence>
<evidence type="ECO:0000256" key="2">
    <source>
        <dbReference type="ARBA" id="ARBA00022475"/>
    </source>
</evidence>
<evidence type="ECO:0000256" key="10">
    <source>
        <dbReference type="SAM" id="MobiDB-lite"/>
    </source>
</evidence>
<feature type="region of interest" description="Disordered" evidence="10">
    <location>
        <begin position="1"/>
        <end position="21"/>
    </location>
</feature>
<dbReference type="PANTHER" id="PTHR43646">
    <property type="entry name" value="GLYCOSYLTRANSFERASE"/>
    <property type="match status" value="1"/>
</dbReference>
<dbReference type="InterPro" id="IPR029044">
    <property type="entry name" value="Nucleotide-diphossugar_trans"/>
</dbReference>
<feature type="compositionally biased region" description="Basic and acidic residues" evidence="10">
    <location>
        <begin position="7"/>
        <end position="21"/>
    </location>
</feature>
<dbReference type="GO" id="GO:0016757">
    <property type="term" value="F:glycosyltransferase activity"/>
    <property type="evidence" value="ECO:0007669"/>
    <property type="project" value="UniProtKB-KW"/>
</dbReference>
<organism evidence="12 13">
    <name type="scientific">Nocardiopsis tropica</name>
    <dbReference type="NCBI Taxonomy" id="109330"/>
    <lineage>
        <taxon>Bacteria</taxon>
        <taxon>Bacillati</taxon>
        <taxon>Actinomycetota</taxon>
        <taxon>Actinomycetes</taxon>
        <taxon>Streptosporangiales</taxon>
        <taxon>Nocardiopsidaceae</taxon>
        <taxon>Nocardiopsis</taxon>
    </lineage>
</organism>
<dbReference type="Proteomes" id="UP001432401">
    <property type="component" value="Unassembled WGS sequence"/>
</dbReference>
<evidence type="ECO:0000256" key="3">
    <source>
        <dbReference type="ARBA" id="ARBA00022676"/>
    </source>
</evidence>
<reference evidence="12 13" key="1">
    <citation type="submission" date="2024-06" db="EMBL/GenBank/DDBJ databases">
        <authorList>
            <person name="Bataeva Y.V."/>
            <person name="Grigorian L.N."/>
            <person name="Solomentsev V.I."/>
        </authorList>
    </citation>
    <scope>NUCLEOTIDE SEQUENCE [LARGE SCALE GENOMIC DNA]</scope>
    <source>
        <strain evidence="13">SCPM-O-B-12605 (RCAM04882)</strain>
    </source>
</reference>
<sequence>MTLVREGALDRRGRGERGPRPLIRHNDYSVLEPPGLGAWEPELGVGVVVRAFGGQEKLDLTLASLAAQTYPARLTEVVVVDDGSDPPLRLPEVRPANTRIVPARPGGWGRGHAVNTGAAATDADVVLFLDADMIAFRDHVEAQMRWHHLADHLVVTGHLRCVGHGTGLPSPAEVADAVGRGEPEALVEGPGEELAWLRRAYDRKEDLRTAGYEAFSYFIGGTGSVRRELLAECGGTDPELLLGEDTHLAYRLAQRGAVFVPELDSSSWHLGLPEMELRKAEGVRYRVPFVGNRVPRLGVRRGAGVRQWQVPCVDVVVEVAGARFGAVSDTVERLLGGDAADVRITLVGPWRRARSGGRAVPDGPGPDTAALWEAFRCESRVVFAEEAPREDPDVPFRLLLPPGLPLARHAVRRMVEEADRARAGLLRAVVPGSDRGGPRLERTAAFARARRLADRPEEVEALVGEVSAVHWIDGESQLLTEEDRPPDPPEDWRSALALAERKAAEQEARAGRLERRYRWLTGTRGGRFVRRVIG</sequence>
<dbReference type="EMBL" id="JBEQNB010000007">
    <property type="protein sequence ID" value="MES0834966.1"/>
    <property type="molecule type" value="Genomic_DNA"/>
</dbReference>
<comment type="pathway">
    <text evidence="7">Carotenoid biosynthesis; staphyloxanthin biosynthesis; staphyloxanthin from farnesyl diphosphate: step 4/5.</text>
</comment>
<comment type="subcellular location">
    <subcellularLocation>
        <location evidence="1">Cell membrane</location>
    </subcellularLocation>
</comment>
<keyword evidence="5" id="KW-0472">Membrane</keyword>
<evidence type="ECO:0000256" key="4">
    <source>
        <dbReference type="ARBA" id="ARBA00022679"/>
    </source>
</evidence>
<dbReference type="PANTHER" id="PTHR43646:SF2">
    <property type="entry name" value="GLYCOSYLTRANSFERASE 2-LIKE DOMAIN-CONTAINING PROTEIN"/>
    <property type="match status" value="1"/>
</dbReference>
<keyword evidence="4 12" id="KW-0808">Transferase</keyword>
<dbReference type="Gene3D" id="3.90.550.10">
    <property type="entry name" value="Spore Coat Polysaccharide Biosynthesis Protein SpsA, Chain A"/>
    <property type="match status" value="1"/>
</dbReference>
<accession>A0ABV1ZW52</accession>
<dbReference type="CDD" id="cd00761">
    <property type="entry name" value="Glyco_tranf_GTA_type"/>
    <property type="match status" value="1"/>
</dbReference>
<proteinExistence type="inferred from homology"/>
<dbReference type="Pfam" id="PF00535">
    <property type="entry name" value="Glycos_transf_2"/>
    <property type="match status" value="1"/>
</dbReference>
<keyword evidence="2" id="KW-1003">Cell membrane</keyword>
<protein>
    <recommendedName>
        <fullName evidence="9">4,4'-diaponeurosporenoate glycosyltransferase</fullName>
    </recommendedName>
</protein>
<evidence type="ECO:0000256" key="7">
    <source>
        <dbReference type="ARBA" id="ARBA00037904"/>
    </source>
</evidence>
<evidence type="ECO:0000259" key="11">
    <source>
        <dbReference type="Pfam" id="PF00535"/>
    </source>
</evidence>
<comment type="similarity">
    <text evidence="8">Belongs to the glycosyltransferase 2 family. CrtQ subfamily.</text>
</comment>
<dbReference type="SUPFAM" id="SSF53448">
    <property type="entry name" value="Nucleotide-diphospho-sugar transferases"/>
    <property type="match status" value="1"/>
</dbReference>
<feature type="domain" description="Glycosyltransferase 2-like" evidence="11">
    <location>
        <begin position="47"/>
        <end position="198"/>
    </location>
</feature>
<dbReference type="InterPro" id="IPR001173">
    <property type="entry name" value="Glyco_trans_2-like"/>
</dbReference>
<gene>
    <name evidence="12" type="ORF">ABUK86_14390</name>
</gene>